<feature type="compositionally biased region" description="Basic and acidic residues" evidence="8">
    <location>
        <begin position="575"/>
        <end position="593"/>
    </location>
</feature>
<feature type="region of interest" description="Disordered" evidence="8">
    <location>
        <begin position="554"/>
        <end position="593"/>
    </location>
</feature>
<dbReference type="Proteomes" id="UP000269591">
    <property type="component" value="Unassembled WGS sequence"/>
</dbReference>
<dbReference type="Pfam" id="PF01594">
    <property type="entry name" value="AI-2E_transport"/>
    <property type="match status" value="1"/>
</dbReference>
<feature type="transmembrane region" description="Helical" evidence="9">
    <location>
        <begin position="199"/>
        <end position="220"/>
    </location>
</feature>
<feature type="transmembrane region" description="Helical" evidence="9">
    <location>
        <begin position="354"/>
        <end position="373"/>
    </location>
</feature>
<comment type="caution">
    <text evidence="10">The sequence shown here is derived from an EMBL/GenBank/DDBJ whole genome shotgun (WGS) entry which is preliminary data.</text>
</comment>
<evidence type="ECO:0000256" key="2">
    <source>
        <dbReference type="ARBA" id="ARBA00009773"/>
    </source>
</evidence>
<feature type="transmembrane region" description="Helical" evidence="9">
    <location>
        <begin position="445"/>
        <end position="463"/>
    </location>
</feature>
<dbReference type="InterPro" id="IPR002549">
    <property type="entry name" value="AI-2E-like"/>
</dbReference>
<feature type="transmembrane region" description="Helical" evidence="9">
    <location>
        <begin position="297"/>
        <end position="316"/>
    </location>
</feature>
<keyword evidence="3" id="KW-0813">Transport</keyword>
<feature type="compositionally biased region" description="Basic and acidic residues" evidence="8">
    <location>
        <begin position="554"/>
        <end position="564"/>
    </location>
</feature>
<feature type="transmembrane region" description="Helical" evidence="9">
    <location>
        <begin position="470"/>
        <end position="491"/>
    </location>
</feature>
<name>A0A3N0B470_9ACTN</name>
<dbReference type="EMBL" id="QIBX01000001">
    <property type="protein sequence ID" value="RNL41882.1"/>
    <property type="molecule type" value="Genomic_DNA"/>
</dbReference>
<evidence type="ECO:0000313" key="11">
    <source>
        <dbReference type="Proteomes" id="UP000269591"/>
    </source>
</evidence>
<evidence type="ECO:0000256" key="8">
    <source>
        <dbReference type="SAM" id="MobiDB-lite"/>
    </source>
</evidence>
<evidence type="ECO:0000256" key="5">
    <source>
        <dbReference type="ARBA" id="ARBA00022692"/>
    </source>
</evidence>
<dbReference type="AlphaFoldDB" id="A0A3N0B470"/>
<dbReference type="PANTHER" id="PTHR21716:SF53">
    <property type="entry name" value="PERMEASE PERM-RELATED"/>
    <property type="match status" value="1"/>
</dbReference>
<dbReference type="GO" id="GO:0055085">
    <property type="term" value="P:transmembrane transport"/>
    <property type="evidence" value="ECO:0007669"/>
    <property type="project" value="TreeGrafter"/>
</dbReference>
<dbReference type="PANTHER" id="PTHR21716">
    <property type="entry name" value="TRANSMEMBRANE PROTEIN"/>
    <property type="match status" value="1"/>
</dbReference>
<gene>
    <name evidence="10" type="ORF">DMP06_00245</name>
</gene>
<keyword evidence="7 9" id="KW-0472">Membrane</keyword>
<keyword evidence="5 9" id="KW-0812">Transmembrane</keyword>
<comment type="similarity">
    <text evidence="2">Belongs to the autoinducer-2 exporter (AI-2E) (TC 2.A.86) family.</text>
</comment>
<dbReference type="OrthoDB" id="3185394at2"/>
<reference evidence="11" key="1">
    <citation type="submission" date="2018-05" db="EMBL/GenBank/DDBJ databases">
        <title>Genome Sequencing of selected type strains of the family Eggerthellaceae.</title>
        <authorList>
            <person name="Danylec N."/>
            <person name="Stoll D.A."/>
            <person name="Doetsch A."/>
            <person name="Huch M."/>
        </authorList>
    </citation>
    <scope>NUCLEOTIDE SEQUENCE [LARGE SCALE GENOMIC DNA]</scope>
    <source>
        <strain evidence="11">DSM 24851</strain>
    </source>
</reference>
<feature type="transmembrane region" description="Helical" evidence="9">
    <location>
        <begin position="379"/>
        <end position="406"/>
    </location>
</feature>
<feature type="region of interest" description="Disordered" evidence="8">
    <location>
        <begin position="1"/>
        <end position="133"/>
    </location>
</feature>
<evidence type="ECO:0000256" key="1">
    <source>
        <dbReference type="ARBA" id="ARBA00004651"/>
    </source>
</evidence>
<keyword evidence="4" id="KW-1003">Cell membrane</keyword>
<evidence type="ECO:0000256" key="9">
    <source>
        <dbReference type="SAM" id="Phobius"/>
    </source>
</evidence>
<evidence type="ECO:0000256" key="6">
    <source>
        <dbReference type="ARBA" id="ARBA00022989"/>
    </source>
</evidence>
<feature type="transmembrane region" description="Helical" evidence="9">
    <location>
        <begin position="169"/>
        <end position="187"/>
    </location>
</feature>
<feature type="transmembrane region" description="Helical" evidence="9">
    <location>
        <begin position="413"/>
        <end position="433"/>
    </location>
</feature>
<accession>A0A3N0B470</accession>
<evidence type="ECO:0000256" key="4">
    <source>
        <dbReference type="ARBA" id="ARBA00022475"/>
    </source>
</evidence>
<comment type="subcellular location">
    <subcellularLocation>
        <location evidence="1">Cell membrane</location>
        <topology evidence="1">Multi-pass membrane protein</topology>
    </subcellularLocation>
</comment>
<feature type="compositionally biased region" description="Basic residues" evidence="8">
    <location>
        <begin position="1"/>
        <end position="23"/>
    </location>
</feature>
<organism evidence="10 11">
    <name type="scientific">Slackia equolifaciens</name>
    <dbReference type="NCBI Taxonomy" id="498718"/>
    <lineage>
        <taxon>Bacteria</taxon>
        <taxon>Bacillati</taxon>
        <taxon>Actinomycetota</taxon>
        <taxon>Coriobacteriia</taxon>
        <taxon>Eggerthellales</taxon>
        <taxon>Eggerthellaceae</taxon>
        <taxon>Slackia</taxon>
    </lineage>
</organism>
<keyword evidence="6 9" id="KW-1133">Transmembrane helix</keyword>
<keyword evidence="11" id="KW-1185">Reference proteome</keyword>
<sequence length="593" mass="63590">MRRSRWGPPAKRLRPQRSGRRPQRLLLLSQGSPASLPRPQRLTLRRRLPSIPPRKSKSLPPGLRQARTKTPPRATSRTTSRLGDADLNHPAHQGVGRKDSAADAFTTSAEERGKTEPLSKGGSPVEAHGRTSADRTDVARRRFFQIWAIIGAIAIVYVLGFVLNVLSTPVAIVAWTAIIVLCLRTPVDKLESAGVPRAVGSAIAYVGMFIVLAVLGMVMFSPALGLGDQFASMLSGLPGYVQQLVDWGNQLYVQYADVLQNDTVRSWIDSGAKSLTDWASTVAKVSADGVVGFGTGVANSVMVIGFSLVVAFWILMELPAIGRETMRLIPPARREEAEMIHITFTRVMGGYIKATLLQCLLIGAACGICFQIVGIPNAAALGLITGVMNIIPVVGPWIGGALAALVGFFDSPLAALLALVFTIAIQQFVYTFVSPKIMANSVDVHPALVIVALLCGSAIGGAMQGLVGSVVGMLLSIPMVAIAKSIFVFYFERRTGRQVVSEDGVFFRGTPSHLDEEATRPDALTDAVGVASMREEWRLREEARLLAMRYERGGAAKAATRSEAEPPSGDESGDSAEKSAESRDSGENNPENR</sequence>
<proteinExistence type="inferred from homology"/>
<feature type="compositionally biased region" description="Low complexity" evidence="8">
    <location>
        <begin position="68"/>
        <end position="81"/>
    </location>
</feature>
<evidence type="ECO:0000256" key="7">
    <source>
        <dbReference type="ARBA" id="ARBA00023136"/>
    </source>
</evidence>
<dbReference type="GO" id="GO:0005886">
    <property type="term" value="C:plasma membrane"/>
    <property type="evidence" value="ECO:0007669"/>
    <property type="project" value="UniProtKB-SubCell"/>
</dbReference>
<evidence type="ECO:0000313" key="10">
    <source>
        <dbReference type="EMBL" id="RNL41882.1"/>
    </source>
</evidence>
<evidence type="ECO:0000256" key="3">
    <source>
        <dbReference type="ARBA" id="ARBA00022448"/>
    </source>
</evidence>
<feature type="transmembrane region" description="Helical" evidence="9">
    <location>
        <begin position="143"/>
        <end position="163"/>
    </location>
</feature>
<protein>
    <submittedName>
        <fullName evidence="10">AI-2E family transporter</fullName>
    </submittedName>
</protein>